<dbReference type="AlphaFoldDB" id="A0A1H7DAB2"/>
<keyword evidence="2" id="KW-1003">Cell membrane</keyword>
<keyword evidence="10" id="KW-1185">Reference proteome</keyword>
<keyword evidence="4 7" id="KW-0812">Transmembrane</keyword>
<dbReference type="GO" id="GO:0005886">
    <property type="term" value="C:plasma membrane"/>
    <property type="evidence" value="ECO:0007669"/>
    <property type="project" value="UniProtKB-SubCell"/>
</dbReference>
<gene>
    <name evidence="9" type="ORF">SAMN05444007_109105</name>
</gene>
<dbReference type="Proteomes" id="UP000199379">
    <property type="component" value="Unassembled WGS sequence"/>
</dbReference>
<dbReference type="RefSeq" id="WP_177175477.1">
    <property type="nucleotide sequence ID" value="NZ_BMGV01000009.1"/>
</dbReference>
<feature type="domain" description="Mce/MlaD" evidence="8">
    <location>
        <begin position="164"/>
        <end position="223"/>
    </location>
</feature>
<feature type="domain" description="Mce/MlaD" evidence="8">
    <location>
        <begin position="48"/>
        <end position="134"/>
    </location>
</feature>
<evidence type="ECO:0000313" key="10">
    <source>
        <dbReference type="Proteomes" id="UP000199379"/>
    </source>
</evidence>
<dbReference type="InterPro" id="IPR051800">
    <property type="entry name" value="PqiA-PqiB_transport"/>
</dbReference>
<name>A0A1H7DAB2_9RHOB</name>
<dbReference type="PANTHER" id="PTHR30462:SF0">
    <property type="entry name" value="INTERMEMBRANE TRANSPORT PROTEIN YEBT"/>
    <property type="match status" value="1"/>
</dbReference>
<evidence type="ECO:0000256" key="2">
    <source>
        <dbReference type="ARBA" id="ARBA00022475"/>
    </source>
</evidence>
<organism evidence="9 10">
    <name type="scientific">Cribrihabitans marinus</name>
    <dbReference type="NCBI Taxonomy" id="1227549"/>
    <lineage>
        <taxon>Bacteria</taxon>
        <taxon>Pseudomonadati</taxon>
        <taxon>Pseudomonadota</taxon>
        <taxon>Alphaproteobacteria</taxon>
        <taxon>Rhodobacterales</taxon>
        <taxon>Paracoccaceae</taxon>
        <taxon>Cribrihabitans</taxon>
    </lineage>
</organism>
<feature type="transmembrane region" description="Helical" evidence="7">
    <location>
        <begin position="24"/>
        <end position="44"/>
    </location>
</feature>
<reference evidence="9 10" key="1">
    <citation type="submission" date="2016-10" db="EMBL/GenBank/DDBJ databases">
        <authorList>
            <person name="de Groot N.N."/>
        </authorList>
    </citation>
    <scope>NUCLEOTIDE SEQUENCE [LARGE SCALE GENOMIC DNA]</scope>
    <source>
        <strain evidence="9 10">DSM 29340</strain>
    </source>
</reference>
<protein>
    <submittedName>
        <fullName evidence="9">Paraquat-inducible protein B</fullName>
    </submittedName>
</protein>
<dbReference type="Pfam" id="PF02470">
    <property type="entry name" value="MlaD"/>
    <property type="match status" value="3"/>
</dbReference>
<accession>A0A1H7DAB2</accession>
<evidence type="ECO:0000256" key="3">
    <source>
        <dbReference type="ARBA" id="ARBA00022519"/>
    </source>
</evidence>
<keyword evidence="6 7" id="KW-0472">Membrane</keyword>
<sequence>MTDPTPADLDIAPPRRAFWRNLSFVWVVPVLALMVSLGLAWQTYADRGVLIEITFNSAQGVTPKETTLRYRDVSIGQVEDVTFSPDLSKVVVQARVDKNVAPFLDQEATFWIVSPQVSARGITGLSTVLSGVYIEGAWDQEVGVPATRFVGSDGPPLVQPGRPGKRITLLAEDGRLLSEGAPVYFHGVRIGRLEQPRLVVSSDAVVVDAFIEAPHDRRLNTATRFWDTSGFDVSFSSAGLSVEFESISALVAGGVKFDSVYEGGTPVKPGHVFTVYADEAEARRSLFAGTNEAAVEVGAAFGESVTGLEPGATVRLNGLNVGEVVAIQANIEETEFGPELRPLARLSILPESLGLPRGADRDDVLDFLEAAVAKGLRARLATTSLFSSALVVELVELPDADPATFQRDSEPLPLVPSVTSDLPDFTATAQGVLERINELPIEDLIEQATAVMASAEALLRRDSTVALPDNVSALLTDTRALINAPSTQALPGELRDTIAELRAVVTDLRQGGATERLISTLEQADRIAANLATASDGVPELIEELRAVAEKANALQAEELVTAARQLLESADAVVDSDATRALPASLNAALDEVRGALADLREGGAVENANATMASARDAADAVARASKSLPELSARLDRLIAQSEGLLATYGARSSFNDETLSALREIRDAARAVSQLARSIERNPNSLLIGR</sequence>
<dbReference type="EMBL" id="FNYD01000009">
    <property type="protein sequence ID" value="SEJ95155.1"/>
    <property type="molecule type" value="Genomic_DNA"/>
</dbReference>
<evidence type="ECO:0000313" key="9">
    <source>
        <dbReference type="EMBL" id="SEJ95155.1"/>
    </source>
</evidence>
<dbReference type="PANTHER" id="PTHR30462">
    <property type="entry name" value="INTERMEMBRANE TRANSPORT PROTEIN PQIB-RELATED"/>
    <property type="match status" value="1"/>
</dbReference>
<evidence type="ECO:0000256" key="5">
    <source>
        <dbReference type="ARBA" id="ARBA00022989"/>
    </source>
</evidence>
<feature type="domain" description="Mce/MlaD" evidence="8">
    <location>
        <begin position="303"/>
        <end position="394"/>
    </location>
</feature>
<keyword evidence="3" id="KW-0997">Cell inner membrane</keyword>
<evidence type="ECO:0000256" key="1">
    <source>
        <dbReference type="ARBA" id="ARBA00004533"/>
    </source>
</evidence>
<evidence type="ECO:0000256" key="7">
    <source>
        <dbReference type="SAM" id="Phobius"/>
    </source>
</evidence>
<proteinExistence type="predicted"/>
<keyword evidence="5 7" id="KW-1133">Transmembrane helix</keyword>
<dbReference type="InterPro" id="IPR003399">
    <property type="entry name" value="Mce/MlaD"/>
</dbReference>
<evidence type="ECO:0000256" key="6">
    <source>
        <dbReference type="ARBA" id="ARBA00023136"/>
    </source>
</evidence>
<evidence type="ECO:0000259" key="8">
    <source>
        <dbReference type="Pfam" id="PF02470"/>
    </source>
</evidence>
<dbReference type="STRING" id="1227549.SAMN05444007_109105"/>
<evidence type="ECO:0000256" key="4">
    <source>
        <dbReference type="ARBA" id="ARBA00022692"/>
    </source>
</evidence>
<comment type="subcellular location">
    <subcellularLocation>
        <location evidence="1">Cell inner membrane</location>
    </subcellularLocation>
</comment>